<organism evidence="5 6">
    <name type="scientific">Pleomassaria siparia CBS 279.74</name>
    <dbReference type="NCBI Taxonomy" id="1314801"/>
    <lineage>
        <taxon>Eukaryota</taxon>
        <taxon>Fungi</taxon>
        <taxon>Dikarya</taxon>
        <taxon>Ascomycota</taxon>
        <taxon>Pezizomycotina</taxon>
        <taxon>Dothideomycetes</taxon>
        <taxon>Pleosporomycetidae</taxon>
        <taxon>Pleosporales</taxon>
        <taxon>Pleomassariaceae</taxon>
        <taxon>Pleomassaria</taxon>
    </lineage>
</organism>
<name>A0A6G1K441_9PLEO</name>
<keyword evidence="6" id="KW-1185">Reference proteome</keyword>
<dbReference type="Gene3D" id="3.40.50.150">
    <property type="entry name" value="Vaccinia Virus protein VP39"/>
    <property type="match status" value="1"/>
</dbReference>
<dbReference type="Proteomes" id="UP000799428">
    <property type="component" value="Unassembled WGS sequence"/>
</dbReference>
<evidence type="ECO:0000256" key="1">
    <source>
        <dbReference type="ARBA" id="ARBA00022603"/>
    </source>
</evidence>
<keyword evidence="1 5" id="KW-0489">Methyltransferase</keyword>
<dbReference type="InterPro" id="IPR001077">
    <property type="entry name" value="COMT_C"/>
</dbReference>
<accession>A0A6G1K441</accession>
<dbReference type="OrthoDB" id="1606438at2759"/>
<protein>
    <submittedName>
        <fullName evidence="5">S-adenosyl-L-methionine-dependent methyltransferase</fullName>
    </submittedName>
</protein>
<dbReference type="EMBL" id="MU005773">
    <property type="protein sequence ID" value="KAF2707636.1"/>
    <property type="molecule type" value="Genomic_DNA"/>
</dbReference>
<dbReference type="GO" id="GO:0032259">
    <property type="term" value="P:methylation"/>
    <property type="evidence" value="ECO:0007669"/>
    <property type="project" value="UniProtKB-KW"/>
</dbReference>
<dbReference type="PANTHER" id="PTHR43712:SF12">
    <property type="entry name" value="STERIGMATOCYSTIN 8-O-METHYLTRANSFERASE"/>
    <property type="match status" value="1"/>
</dbReference>
<dbReference type="PANTHER" id="PTHR43712">
    <property type="entry name" value="PUTATIVE (AFU_ORTHOLOGUE AFUA_4G14580)-RELATED"/>
    <property type="match status" value="1"/>
</dbReference>
<reference evidence="5" key="1">
    <citation type="journal article" date="2020" name="Stud. Mycol.">
        <title>101 Dothideomycetes genomes: a test case for predicting lifestyles and emergence of pathogens.</title>
        <authorList>
            <person name="Haridas S."/>
            <person name="Albert R."/>
            <person name="Binder M."/>
            <person name="Bloem J."/>
            <person name="Labutti K."/>
            <person name="Salamov A."/>
            <person name="Andreopoulos B."/>
            <person name="Baker S."/>
            <person name="Barry K."/>
            <person name="Bills G."/>
            <person name="Bluhm B."/>
            <person name="Cannon C."/>
            <person name="Castanera R."/>
            <person name="Culley D."/>
            <person name="Daum C."/>
            <person name="Ezra D."/>
            <person name="Gonzalez J."/>
            <person name="Henrissat B."/>
            <person name="Kuo A."/>
            <person name="Liang C."/>
            <person name="Lipzen A."/>
            <person name="Lutzoni F."/>
            <person name="Magnuson J."/>
            <person name="Mondo S."/>
            <person name="Nolan M."/>
            <person name="Ohm R."/>
            <person name="Pangilinan J."/>
            <person name="Park H.-J."/>
            <person name="Ramirez L."/>
            <person name="Alfaro M."/>
            <person name="Sun H."/>
            <person name="Tritt A."/>
            <person name="Yoshinaga Y."/>
            <person name="Zwiers L.-H."/>
            <person name="Turgeon B."/>
            <person name="Goodwin S."/>
            <person name="Spatafora J."/>
            <person name="Crous P."/>
            <person name="Grigoriev I."/>
        </authorList>
    </citation>
    <scope>NUCLEOTIDE SEQUENCE</scope>
    <source>
        <strain evidence="5">CBS 279.74</strain>
    </source>
</reference>
<sequence length="416" mass="46574">MSPSKIVELSSSIATNTKLVDDYLSENGLPTPSFDASYPPDLPLPPHITQAKQTVLEAMDELEALLLGPMPKIFNDLVVRLTGQTSLHAIAKFKLANNVPFDSTITIPELAKTSGLDEGDCNRLISHALTNRLFVEEEPGVIKHSAMTSAIVNVPLFRDWIEETCENMWSSAPRIVSAMEKWPGSEEPNETAYNLARHTELPFFADISADKSGMRAKRFADSMSFFQANPTMRTSLIVDNYDWASHKVVVDVGGSQGDVALGLVKRFPEIKCVVQDLPEVIAGAPKDVERVEFQGYDFFTEQPVKDADVYLFRMIFHNWGDKYCIQILKNLIPALKNGTKLVINDHVVPEPGVLSPFNYRSVRAFDLVMKECFNAKERDINDWTALLKKADERFVIADVKRPEGSQLQIIEVNWEG</sequence>
<keyword evidence="3" id="KW-0949">S-adenosyl-L-methionine</keyword>
<evidence type="ECO:0000313" key="6">
    <source>
        <dbReference type="Proteomes" id="UP000799428"/>
    </source>
</evidence>
<evidence type="ECO:0000256" key="2">
    <source>
        <dbReference type="ARBA" id="ARBA00022679"/>
    </source>
</evidence>
<evidence type="ECO:0000313" key="5">
    <source>
        <dbReference type="EMBL" id="KAF2707636.1"/>
    </source>
</evidence>
<dbReference type="Pfam" id="PF00891">
    <property type="entry name" value="Methyltransf_2"/>
    <property type="match status" value="1"/>
</dbReference>
<dbReference type="AlphaFoldDB" id="A0A6G1K441"/>
<evidence type="ECO:0000256" key="3">
    <source>
        <dbReference type="ARBA" id="ARBA00022691"/>
    </source>
</evidence>
<dbReference type="InterPro" id="IPR029063">
    <property type="entry name" value="SAM-dependent_MTases_sf"/>
</dbReference>
<keyword evidence="2 5" id="KW-0808">Transferase</keyword>
<feature type="domain" description="O-methyltransferase C-terminal" evidence="4">
    <location>
        <begin position="227"/>
        <end position="390"/>
    </location>
</feature>
<gene>
    <name evidence="5" type="ORF">K504DRAFT_435487</name>
</gene>
<evidence type="ECO:0000259" key="4">
    <source>
        <dbReference type="Pfam" id="PF00891"/>
    </source>
</evidence>
<dbReference type="SUPFAM" id="SSF53335">
    <property type="entry name" value="S-adenosyl-L-methionine-dependent methyltransferases"/>
    <property type="match status" value="1"/>
</dbReference>
<dbReference type="PROSITE" id="PS51683">
    <property type="entry name" value="SAM_OMT_II"/>
    <property type="match status" value="1"/>
</dbReference>
<dbReference type="GO" id="GO:0008171">
    <property type="term" value="F:O-methyltransferase activity"/>
    <property type="evidence" value="ECO:0007669"/>
    <property type="project" value="InterPro"/>
</dbReference>
<proteinExistence type="predicted"/>
<dbReference type="InterPro" id="IPR016461">
    <property type="entry name" value="COMT-like"/>
</dbReference>